<dbReference type="InterPro" id="IPR036388">
    <property type="entry name" value="WH-like_DNA-bd_sf"/>
</dbReference>
<name>A0A7R8CYE3_LEPSM</name>
<feature type="compositionally biased region" description="Low complexity" evidence="12">
    <location>
        <begin position="372"/>
        <end position="383"/>
    </location>
</feature>
<dbReference type="GO" id="GO:0000981">
    <property type="term" value="F:DNA-binding transcription factor activity, RNA polymerase II-specific"/>
    <property type="evidence" value="ECO:0007669"/>
    <property type="project" value="InterPro"/>
</dbReference>
<dbReference type="GO" id="GO:0000978">
    <property type="term" value="F:RNA polymerase II cis-regulatory region sequence-specific DNA binding"/>
    <property type="evidence" value="ECO:0007669"/>
    <property type="project" value="TreeGrafter"/>
</dbReference>
<reference evidence="13" key="1">
    <citation type="submission" date="2021-02" db="EMBL/GenBank/DDBJ databases">
        <authorList>
            <person name="Bekaert M."/>
        </authorList>
    </citation>
    <scope>NUCLEOTIDE SEQUENCE</scope>
    <source>
        <strain evidence="13">IoA-00</strain>
    </source>
</reference>
<dbReference type="Gene3D" id="1.10.10.10">
    <property type="entry name" value="Winged helix-like DNA-binding domain superfamily/Winged helix DNA-binding domain"/>
    <property type="match status" value="1"/>
</dbReference>
<dbReference type="EMBL" id="HG994585">
    <property type="protein sequence ID" value="CAF2968699.1"/>
    <property type="molecule type" value="Genomic_DNA"/>
</dbReference>
<evidence type="ECO:0000256" key="9">
    <source>
        <dbReference type="ARBA" id="ARBA00023242"/>
    </source>
</evidence>
<dbReference type="InterPro" id="IPR009057">
    <property type="entry name" value="Homeodomain-like_sf"/>
</dbReference>
<dbReference type="InterPro" id="IPR043565">
    <property type="entry name" value="PAX_fam"/>
</dbReference>
<dbReference type="InterPro" id="IPR001356">
    <property type="entry name" value="HD"/>
</dbReference>
<evidence type="ECO:0000256" key="1">
    <source>
        <dbReference type="ARBA" id="ARBA00004123"/>
    </source>
</evidence>
<keyword evidence="4" id="KW-0563">Paired box</keyword>
<dbReference type="FunFam" id="1.10.10.10:FF:000003">
    <property type="entry name" value="Paired box protein Pax-6"/>
    <property type="match status" value="1"/>
</dbReference>
<dbReference type="PANTHER" id="PTHR45636:SF50">
    <property type="entry name" value="EYEGONE, ISOFORM A-RELATED"/>
    <property type="match status" value="1"/>
</dbReference>
<protein>
    <submittedName>
        <fullName evidence="13">PAX6</fullName>
    </submittedName>
</protein>
<dbReference type="PROSITE" id="PS50071">
    <property type="entry name" value="HOMEOBOX_2"/>
    <property type="match status" value="1"/>
</dbReference>
<comment type="similarity">
    <text evidence="2">Belongs to the paired homeobox family.</text>
</comment>
<evidence type="ECO:0000313" key="13">
    <source>
        <dbReference type="EMBL" id="CAF2968699.1"/>
    </source>
</evidence>
<dbReference type="SMART" id="SM00389">
    <property type="entry name" value="HOX"/>
    <property type="match status" value="1"/>
</dbReference>
<keyword evidence="7 10" id="KW-0371">Homeobox</keyword>
<evidence type="ECO:0000256" key="8">
    <source>
        <dbReference type="ARBA" id="ARBA00023163"/>
    </source>
</evidence>
<accession>A0A7R8CYE3</accession>
<dbReference type="AlphaFoldDB" id="A0A7R8CYE3"/>
<dbReference type="InterPro" id="IPR017970">
    <property type="entry name" value="Homeobox_CS"/>
</dbReference>
<dbReference type="PROSITE" id="PS51057">
    <property type="entry name" value="PAIRED_2"/>
    <property type="match status" value="1"/>
</dbReference>
<sequence>MTVLFSDTATTTSMSAKLPTSSNNPFLPPLPATLNGDITHSAITAASQLRTLYGLEYPSPLLPSTTLSVLSQHHRQLLELQARYSAAARLVGSPGFTIPSSSDLGTQSVAPHPNVLNNSVSTTVSPSISPSADKPNPITTRPSGMIGGSKPKVATPEVVSKIESYKRENPTIFAWEIREKLISEGVCTNNTAPSVSSINRILRNRAAERAAAEFARAAGFPSMYSHYPGLPSPIPPPPPPGTASFVPPPSFLHGDHRSAILLGGHPGCATSISLPNQLISSTRIEQGDGSSPPKFDYDRRSDASSDDERPQFRRKELSDHTNLSEARIQVWFSNRRAKWRRHHRMSLFRPYDLNGSVSSPSVGHINTSIPYQTTSITSPQSSP</sequence>
<dbReference type="CDD" id="cd00086">
    <property type="entry name" value="homeodomain"/>
    <property type="match status" value="1"/>
</dbReference>
<evidence type="ECO:0000256" key="4">
    <source>
        <dbReference type="ARBA" id="ARBA00022724"/>
    </source>
</evidence>
<evidence type="ECO:0000256" key="5">
    <source>
        <dbReference type="ARBA" id="ARBA00023015"/>
    </source>
</evidence>
<dbReference type="SMART" id="SM00351">
    <property type="entry name" value="PAX"/>
    <property type="match status" value="1"/>
</dbReference>
<feature type="region of interest" description="Disordered" evidence="12">
    <location>
        <begin position="364"/>
        <end position="383"/>
    </location>
</feature>
<dbReference type="Pfam" id="PF00046">
    <property type="entry name" value="Homeodomain"/>
    <property type="match status" value="1"/>
</dbReference>
<dbReference type="InterPro" id="IPR001523">
    <property type="entry name" value="Paired_dom"/>
</dbReference>
<organism evidence="13 14">
    <name type="scientific">Lepeophtheirus salmonis</name>
    <name type="common">Salmon louse</name>
    <name type="synonym">Caligus salmonis</name>
    <dbReference type="NCBI Taxonomy" id="72036"/>
    <lineage>
        <taxon>Eukaryota</taxon>
        <taxon>Metazoa</taxon>
        <taxon>Ecdysozoa</taxon>
        <taxon>Arthropoda</taxon>
        <taxon>Crustacea</taxon>
        <taxon>Multicrustacea</taxon>
        <taxon>Hexanauplia</taxon>
        <taxon>Copepoda</taxon>
        <taxon>Siphonostomatoida</taxon>
        <taxon>Caligidae</taxon>
        <taxon>Lepeophtheirus</taxon>
    </lineage>
</organism>
<evidence type="ECO:0000256" key="12">
    <source>
        <dbReference type="SAM" id="MobiDB-lite"/>
    </source>
</evidence>
<evidence type="ECO:0000256" key="6">
    <source>
        <dbReference type="ARBA" id="ARBA00023125"/>
    </source>
</evidence>
<dbReference type="SUPFAM" id="SSF46689">
    <property type="entry name" value="Homeodomain-like"/>
    <property type="match status" value="2"/>
</dbReference>
<feature type="region of interest" description="Disordered" evidence="12">
    <location>
        <begin position="121"/>
        <end position="152"/>
    </location>
</feature>
<comment type="subcellular location">
    <subcellularLocation>
        <location evidence="1 10 11">Nucleus</location>
    </subcellularLocation>
</comment>
<evidence type="ECO:0000256" key="10">
    <source>
        <dbReference type="PROSITE-ProRule" id="PRU00108"/>
    </source>
</evidence>
<keyword evidence="9 10" id="KW-0539">Nucleus</keyword>
<evidence type="ECO:0000256" key="2">
    <source>
        <dbReference type="ARBA" id="ARBA00005733"/>
    </source>
</evidence>
<proteinExistence type="inferred from homology"/>
<dbReference type="OrthoDB" id="3225452at2759"/>
<dbReference type="PANTHER" id="PTHR45636">
    <property type="entry name" value="PAIRED BOX PROTEIN PAX-6-RELATED-RELATED"/>
    <property type="match status" value="1"/>
</dbReference>
<dbReference type="GO" id="GO:0005634">
    <property type="term" value="C:nucleus"/>
    <property type="evidence" value="ECO:0007669"/>
    <property type="project" value="UniProtKB-SubCell"/>
</dbReference>
<dbReference type="Pfam" id="PF00292">
    <property type="entry name" value="PAX"/>
    <property type="match status" value="1"/>
</dbReference>
<feature type="compositionally biased region" description="Low complexity" evidence="12">
    <location>
        <begin position="121"/>
        <end position="131"/>
    </location>
</feature>
<keyword evidence="3" id="KW-0217">Developmental protein</keyword>
<feature type="region of interest" description="Disordered" evidence="12">
    <location>
        <begin position="283"/>
        <end position="320"/>
    </location>
</feature>
<keyword evidence="14" id="KW-1185">Reference proteome</keyword>
<evidence type="ECO:0000256" key="11">
    <source>
        <dbReference type="RuleBase" id="RU000682"/>
    </source>
</evidence>
<dbReference type="Proteomes" id="UP000675881">
    <property type="component" value="Chromosome 6"/>
</dbReference>
<keyword evidence="5" id="KW-0805">Transcription regulation</keyword>
<evidence type="ECO:0000256" key="7">
    <source>
        <dbReference type="ARBA" id="ARBA00023155"/>
    </source>
</evidence>
<keyword evidence="6 10" id="KW-0238">DNA-binding</keyword>
<feature type="DNA-binding region" description="Homeobox" evidence="10">
    <location>
        <begin position="315"/>
        <end position="343"/>
    </location>
</feature>
<dbReference type="PROSITE" id="PS00027">
    <property type="entry name" value="HOMEOBOX_1"/>
    <property type="match status" value="1"/>
</dbReference>
<keyword evidence="8" id="KW-0804">Transcription</keyword>
<gene>
    <name evidence="13" type="ORF">LSAA_11707</name>
</gene>
<evidence type="ECO:0000256" key="3">
    <source>
        <dbReference type="ARBA" id="ARBA00022473"/>
    </source>
</evidence>
<dbReference type="Gene3D" id="1.10.10.60">
    <property type="entry name" value="Homeodomain-like"/>
    <property type="match status" value="1"/>
</dbReference>
<feature type="compositionally biased region" description="Basic and acidic residues" evidence="12">
    <location>
        <begin position="295"/>
        <end position="319"/>
    </location>
</feature>
<feature type="region of interest" description="Disordered" evidence="12">
    <location>
        <begin position="1"/>
        <end position="25"/>
    </location>
</feature>
<evidence type="ECO:0000313" key="14">
    <source>
        <dbReference type="Proteomes" id="UP000675881"/>
    </source>
</evidence>